<evidence type="ECO:0000256" key="1">
    <source>
        <dbReference type="ARBA" id="ARBA00004496"/>
    </source>
</evidence>
<dbReference type="SUPFAM" id="SSF88697">
    <property type="entry name" value="PUA domain-like"/>
    <property type="match status" value="1"/>
</dbReference>
<dbReference type="Pfam" id="PF10672">
    <property type="entry name" value="Methyltrans_SAM"/>
    <property type="match status" value="1"/>
</dbReference>
<evidence type="ECO:0000256" key="6">
    <source>
        <dbReference type="ARBA" id="ARBA00022691"/>
    </source>
</evidence>
<dbReference type="InterPro" id="IPR029063">
    <property type="entry name" value="SAM-dependent_MTases_sf"/>
</dbReference>
<dbReference type="CDD" id="cd02440">
    <property type="entry name" value="AdoMet_MTases"/>
    <property type="match status" value="1"/>
</dbReference>
<dbReference type="PANTHER" id="PTHR42873:SF1">
    <property type="entry name" value="S-ADENOSYLMETHIONINE-DEPENDENT METHYLTRANSFERASE DOMAIN-CONTAINING PROTEIN"/>
    <property type="match status" value="1"/>
</dbReference>
<name>A0A096BHP2_9FIRM</name>
<evidence type="ECO:0000259" key="9">
    <source>
        <dbReference type="SMART" id="SM00359"/>
    </source>
</evidence>
<dbReference type="STRING" id="1156417.Y919_06390"/>
<dbReference type="Proteomes" id="UP000029622">
    <property type="component" value="Unassembled WGS sequence"/>
</dbReference>
<keyword evidence="7" id="KW-0694">RNA-binding</keyword>
<keyword evidence="3" id="KW-0698">rRNA processing</keyword>
<evidence type="ECO:0000256" key="4">
    <source>
        <dbReference type="ARBA" id="ARBA00022603"/>
    </source>
</evidence>
<comment type="subcellular location">
    <subcellularLocation>
        <location evidence="1">Cytoplasm</location>
    </subcellularLocation>
</comment>
<reference evidence="10 11" key="1">
    <citation type="submission" date="2013-12" db="EMBL/GenBank/DDBJ databases">
        <title>Draft genome sequence of Caloranaerobacter sp. H53214.</title>
        <authorList>
            <person name="Jiang L.J."/>
            <person name="Shao Z.Z."/>
            <person name="Long M.N."/>
        </authorList>
    </citation>
    <scope>NUCLEOTIDE SEQUENCE [LARGE SCALE GENOMIC DNA]</scope>
    <source>
        <strain evidence="10 11">H53214</strain>
    </source>
</reference>
<dbReference type="GO" id="GO:0032259">
    <property type="term" value="P:methylation"/>
    <property type="evidence" value="ECO:0007669"/>
    <property type="project" value="UniProtKB-KW"/>
</dbReference>
<dbReference type="SUPFAM" id="SSF53335">
    <property type="entry name" value="S-adenosyl-L-methionine-dependent methyltransferases"/>
    <property type="match status" value="1"/>
</dbReference>
<evidence type="ECO:0000256" key="8">
    <source>
        <dbReference type="ARBA" id="ARBA00038091"/>
    </source>
</evidence>
<dbReference type="GO" id="GO:0006364">
    <property type="term" value="P:rRNA processing"/>
    <property type="evidence" value="ECO:0007669"/>
    <property type="project" value="UniProtKB-KW"/>
</dbReference>
<evidence type="ECO:0000256" key="2">
    <source>
        <dbReference type="ARBA" id="ARBA00022490"/>
    </source>
</evidence>
<dbReference type="EMBL" id="AZTB01000027">
    <property type="protein sequence ID" value="KGG80392.1"/>
    <property type="molecule type" value="Genomic_DNA"/>
</dbReference>
<evidence type="ECO:0000256" key="3">
    <source>
        <dbReference type="ARBA" id="ARBA00022552"/>
    </source>
</evidence>
<dbReference type="InterPro" id="IPR015947">
    <property type="entry name" value="PUA-like_sf"/>
</dbReference>
<sequence length="389" mass="44722">MAKVILKKHRDKRILKGHLWVFDNEIERIEGDYEPGDIVDVYNSINKFLGRGYINPKSKIRVRIMTRKQEEIDREFFKKRIENAWEYRKRLVDTSSCRVIFGEADFIPALIVDKFSDYLVVQTLALGIDKYKDMIVELLDEIIKPKGIFERNDVPVRELEGLEQRKGFLKGTFDTKIEIVENGIKMVVDIENGQKTGYFLDQRENRAAIKPLVKDARVLDTFTHTGGFALHAAHYGAKEVIAVDISEHAIDYVNQNAKLNGFEDKIQGIVGNVFDVLRDYHKNKEKFDVVILDPPAFCKSRSALEGAYRGYKEINLRAMKIIKPGGFLVTCSCSHYMTPELFMEMIQDAAKDAKKTLRQIEVRTQAKDHPILLGSDESLYLKCVIVQVI</sequence>
<dbReference type="PANTHER" id="PTHR42873">
    <property type="entry name" value="RIBOSOMAL RNA LARGE SUBUNIT METHYLTRANSFERASE"/>
    <property type="match status" value="1"/>
</dbReference>
<organism evidence="10 11">
    <name type="scientific">Caloranaerobacter azorensis H53214</name>
    <dbReference type="NCBI Taxonomy" id="1156417"/>
    <lineage>
        <taxon>Bacteria</taxon>
        <taxon>Bacillati</taxon>
        <taxon>Bacillota</taxon>
        <taxon>Tissierellia</taxon>
        <taxon>Tissierellales</taxon>
        <taxon>Thermohalobacteraceae</taxon>
        <taxon>Caloranaerobacter</taxon>
    </lineage>
</organism>
<dbReference type="Pfam" id="PF17785">
    <property type="entry name" value="PUA_3"/>
    <property type="match status" value="1"/>
</dbReference>
<keyword evidence="2" id="KW-0963">Cytoplasm</keyword>
<dbReference type="InterPro" id="IPR019614">
    <property type="entry name" value="SAM-dep_methyl-trfase"/>
</dbReference>
<comment type="caution">
    <text evidence="10">The sequence shown here is derived from an EMBL/GenBank/DDBJ whole genome shotgun (WGS) entry which is preliminary data.</text>
</comment>
<proteinExistence type="inferred from homology"/>
<dbReference type="Gene3D" id="3.30.750.80">
    <property type="entry name" value="RNA methyltransferase domain (HRMD) like"/>
    <property type="match status" value="1"/>
</dbReference>
<dbReference type="GO" id="GO:0003723">
    <property type="term" value="F:RNA binding"/>
    <property type="evidence" value="ECO:0007669"/>
    <property type="project" value="UniProtKB-KW"/>
</dbReference>
<dbReference type="CDD" id="cd11572">
    <property type="entry name" value="RlmI_M_like"/>
    <property type="match status" value="1"/>
</dbReference>
<keyword evidence="6" id="KW-0949">S-adenosyl-L-methionine</keyword>
<dbReference type="InterPro" id="IPR041532">
    <property type="entry name" value="RlmI-like_PUA"/>
</dbReference>
<evidence type="ECO:0000256" key="5">
    <source>
        <dbReference type="ARBA" id="ARBA00022679"/>
    </source>
</evidence>
<evidence type="ECO:0000256" key="7">
    <source>
        <dbReference type="ARBA" id="ARBA00022884"/>
    </source>
</evidence>
<keyword evidence="5 10" id="KW-0808">Transferase</keyword>
<accession>A0A096BHP2</accession>
<dbReference type="PROSITE" id="PS50890">
    <property type="entry name" value="PUA"/>
    <property type="match status" value="1"/>
</dbReference>
<dbReference type="GO" id="GO:0005737">
    <property type="term" value="C:cytoplasm"/>
    <property type="evidence" value="ECO:0007669"/>
    <property type="project" value="UniProtKB-SubCell"/>
</dbReference>
<dbReference type="InterPro" id="IPR036974">
    <property type="entry name" value="PUA_sf"/>
</dbReference>
<dbReference type="InterPro" id="IPR002478">
    <property type="entry name" value="PUA"/>
</dbReference>
<dbReference type="RefSeq" id="WP_035163392.1">
    <property type="nucleotide sequence ID" value="NZ_AZTB01000027.1"/>
</dbReference>
<dbReference type="AlphaFoldDB" id="A0A096BHP2"/>
<dbReference type="Gene3D" id="3.40.50.150">
    <property type="entry name" value="Vaccinia Virus protein VP39"/>
    <property type="match status" value="1"/>
</dbReference>
<gene>
    <name evidence="10" type="ORF">Y919_06390</name>
</gene>
<dbReference type="GO" id="GO:0008168">
    <property type="term" value="F:methyltransferase activity"/>
    <property type="evidence" value="ECO:0007669"/>
    <property type="project" value="UniProtKB-KW"/>
</dbReference>
<dbReference type="SMART" id="SM00359">
    <property type="entry name" value="PUA"/>
    <property type="match status" value="1"/>
</dbReference>
<evidence type="ECO:0000313" key="11">
    <source>
        <dbReference type="Proteomes" id="UP000029622"/>
    </source>
</evidence>
<dbReference type="Gene3D" id="2.30.130.10">
    <property type="entry name" value="PUA domain"/>
    <property type="match status" value="1"/>
</dbReference>
<dbReference type="CDD" id="cd21153">
    <property type="entry name" value="PUA_RlmI"/>
    <property type="match status" value="1"/>
</dbReference>
<feature type="domain" description="PUA" evidence="9">
    <location>
        <begin position="2"/>
        <end position="86"/>
    </location>
</feature>
<keyword evidence="4 10" id="KW-0489">Methyltransferase</keyword>
<comment type="similarity">
    <text evidence="8">Belongs to the methyltransferase superfamily. RlmI family.</text>
</comment>
<evidence type="ECO:0000313" key="10">
    <source>
        <dbReference type="EMBL" id="KGG80392.1"/>
    </source>
</evidence>
<protein>
    <submittedName>
        <fullName evidence="10">SAM-dependent methyltransferase</fullName>
    </submittedName>
</protein>